<evidence type="ECO:0000256" key="5">
    <source>
        <dbReference type="ARBA" id="ARBA00022801"/>
    </source>
</evidence>
<dbReference type="GO" id="GO:0006629">
    <property type="term" value="P:lipid metabolic process"/>
    <property type="evidence" value="ECO:0007669"/>
    <property type="project" value="InterPro"/>
</dbReference>
<comment type="similarity">
    <text evidence="1">Belongs to the glycerophosphoryl diester phosphodiesterase family.</text>
</comment>
<evidence type="ECO:0000313" key="9">
    <source>
        <dbReference type="EMBL" id="CAA9490404.1"/>
    </source>
</evidence>
<evidence type="ECO:0000259" key="8">
    <source>
        <dbReference type="PROSITE" id="PS51704"/>
    </source>
</evidence>
<comment type="catalytic activity">
    <reaction evidence="6">
        <text>a sn-glycero-3-phosphodiester + H2O = an alcohol + sn-glycerol 3-phosphate + H(+)</text>
        <dbReference type="Rhea" id="RHEA:12969"/>
        <dbReference type="ChEBI" id="CHEBI:15377"/>
        <dbReference type="ChEBI" id="CHEBI:15378"/>
        <dbReference type="ChEBI" id="CHEBI:30879"/>
        <dbReference type="ChEBI" id="CHEBI:57597"/>
        <dbReference type="ChEBI" id="CHEBI:83408"/>
        <dbReference type="EC" id="3.1.4.46"/>
    </reaction>
</comment>
<protein>
    <recommendedName>
        <fullName evidence="2">glycerophosphodiester phosphodiesterase</fullName>
        <ecNumber evidence="2">3.1.4.46</ecNumber>
    </recommendedName>
</protein>
<feature type="signal peptide" evidence="7">
    <location>
        <begin position="1"/>
        <end position="35"/>
    </location>
</feature>
<dbReference type="InterPro" id="IPR030395">
    <property type="entry name" value="GP_PDE_dom"/>
</dbReference>
<dbReference type="InterPro" id="IPR017946">
    <property type="entry name" value="PLC-like_Pdiesterase_TIM-brl"/>
</dbReference>
<dbReference type="GO" id="GO:0008889">
    <property type="term" value="F:glycerophosphodiester phosphodiesterase activity"/>
    <property type="evidence" value="ECO:0007669"/>
    <property type="project" value="UniProtKB-EC"/>
</dbReference>
<evidence type="ECO:0000256" key="6">
    <source>
        <dbReference type="ARBA" id="ARBA00047512"/>
    </source>
</evidence>
<organism evidence="9">
    <name type="scientific">uncultured Solirubrobacteraceae bacterium</name>
    <dbReference type="NCBI Taxonomy" id="1162706"/>
    <lineage>
        <taxon>Bacteria</taxon>
        <taxon>Bacillati</taxon>
        <taxon>Actinomycetota</taxon>
        <taxon>Thermoleophilia</taxon>
        <taxon>Solirubrobacterales</taxon>
        <taxon>Solirubrobacteraceae</taxon>
        <taxon>environmental samples</taxon>
    </lineage>
</organism>
<dbReference type="InterPro" id="IPR006311">
    <property type="entry name" value="TAT_signal"/>
</dbReference>
<reference evidence="9" key="1">
    <citation type="submission" date="2020-02" db="EMBL/GenBank/DDBJ databases">
        <authorList>
            <person name="Meier V. D."/>
        </authorList>
    </citation>
    <scope>NUCLEOTIDE SEQUENCE</scope>
    <source>
        <strain evidence="9">AVDCRST_MAG13</strain>
    </source>
</reference>
<keyword evidence="3 7" id="KW-0732">Signal</keyword>
<dbReference type="AlphaFoldDB" id="A0A6J4SFE9"/>
<feature type="chain" id="PRO_5027069683" description="glycerophosphodiester phosphodiesterase" evidence="7">
    <location>
        <begin position="36"/>
        <end position="370"/>
    </location>
</feature>
<dbReference type="EC" id="3.1.4.46" evidence="2"/>
<dbReference type="PROSITE" id="PS51704">
    <property type="entry name" value="GP_PDE"/>
    <property type="match status" value="1"/>
</dbReference>
<dbReference type="GO" id="GO:0042597">
    <property type="term" value="C:periplasmic space"/>
    <property type="evidence" value="ECO:0007669"/>
    <property type="project" value="TreeGrafter"/>
</dbReference>
<dbReference type="EMBL" id="CADCVO010000268">
    <property type="protein sequence ID" value="CAA9490404.1"/>
    <property type="molecule type" value="Genomic_DNA"/>
</dbReference>
<evidence type="ECO:0000256" key="4">
    <source>
        <dbReference type="ARBA" id="ARBA00022798"/>
    </source>
</evidence>
<dbReference type="PANTHER" id="PTHR43620:SF7">
    <property type="entry name" value="GLYCEROPHOSPHODIESTER PHOSPHODIESTERASE GDPD5-RELATED"/>
    <property type="match status" value="1"/>
</dbReference>
<keyword evidence="4" id="KW-0319">Glycerol metabolism</keyword>
<feature type="domain" description="GP-PDE" evidence="8">
    <location>
        <begin position="46"/>
        <end position="363"/>
    </location>
</feature>
<dbReference type="Gene3D" id="3.20.20.190">
    <property type="entry name" value="Phosphatidylinositol (PI) phosphodiesterase"/>
    <property type="match status" value="1"/>
</dbReference>
<gene>
    <name evidence="9" type="ORF">AVDCRST_MAG13-1707</name>
</gene>
<evidence type="ECO:0000256" key="1">
    <source>
        <dbReference type="ARBA" id="ARBA00007277"/>
    </source>
</evidence>
<dbReference type="PANTHER" id="PTHR43620">
    <property type="entry name" value="GLYCEROPHOSPHORYL DIESTER PHOSPHODIESTERASE"/>
    <property type="match status" value="1"/>
</dbReference>
<accession>A0A6J4SFE9</accession>
<dbReference type="SUPFAM" id="SSF51695">
    <property type="entry name" value="PLC-like phosphodiesterases"/>
    <property type="match status" value="1"/>
</dbReference>
<dbReference type="PROSITE" id="PS51318">
    <property type="entry name" value="TAT"/>
    <property type="match status" value="1"/>
</dbReference>
<evidence type="ECO:0000256" key="2">
    <source>
        <dbReference type="ARBA" id="ARBA00012247"/>
    </source>
</evidence>
<dbReference type="Pfam" id="PF03009">
    <property type="entry name" value="GDPD"/>
    <property type="match status" value="1"/>
</dbReference>
<sequence length="370" mass="40327">MPTTPRRLAVLLLAVASLLLAALAGLAALAPAAHAARATSGDAAAPLVIGHRGASGYRPEHTLAAYALAARMGADYIEPDLVSTKDGVLVARHENEIGGTTDVADKPEFAGRRTTKVIDGTSYTGWFTEDFTLAELKTLRAKERIPQLRPRNTLYDGRYEIPTLQEIIFLTNRLSRELGRRIGIYPETKHPSYHRSIGLPLETPLVETLRDNDLDRRRARVFVQSFEQGNLRELDRVLRVPLVQLLPASGPQGAATPQPVLGEIDDYADGVGPAKTQIVPRDATGRSLAPTSFVADAHALGLLVHPYTFRNENQFLPLELRRPADATADPAMYGNAFAEYEQFFALGVDGVFSDNPDTAVEAREEFAAAR</sequence>
<dbReference type="GO" id="GO:0006071">
    <property type="term" value="P:glycerol metabolic process"/>
    <property type="evidence" value="ECO:0007669"/>
    <property type="project" value="UniProtKB-KW"/>
</dbReference>
<keyword evidence="5 9" id="KW-0378">Hydrolase</keyword>
<evidence type="ECO:0000256" key="3">
    <source>
        <dbReference type="ARBA" id="ARBA00022729"/>
    </source>
</evidence>
<evidence type="ECO:0000256" key="7">
    <source>
        <dbReference type="SAM" id="SignalP"/>
    </source>
</evidence>
<name>A0A6J4SFE9_9ACTN</name>
<proteinExistence type="inferred from homology"/>
<dbReference type="CDD" id="cd08602">
    <property type="entry name" value="GDPD_ScGlpQ1_like"/>
    <property type="match status" value="1"/>
</dbReference>